<dbReference type="AlphaFoldDB" id="A0A0J6SIV6"/>
<keyword evidence="2" id="KW-1185">Reference proteome</keyword>
<protein>
    <submittedName>
        <fullName evidence="1">Uncharacterized protein</fullName>
    </submittedName>
</protein>
<dbReference type="EMBL" id="LABY01000151">
    <property type="protein sequence ID" value="KMO33534.1"/>
    <property type="molecule type" value="Genomic_DNA"/>
</dbReference>
<dbReference type="Proteomes" id="UP000035955">
    <property type="component" value="Unassembled WGS sequence"/>
</dbReference>
<dbReference type="RefSeq" id="WP_048446113.1">
    <property type="nucleotide sequence ID" value="NZ_LABY01000151.1"/>
</dbReference>
<accession>A0A0J6SIV6</accession>
<reference evidence="1 2" key="1">
    <citation type="submission" date="2015-03" db="EMBL/GenBank/DDBJ databases">
        <title>Genome sequencing of Methylobacterium variabile DSM 16961.</title>
        <authorList>
            <person name="Chaudhry V."/>
            <person name="Patil P.B."/>
        </authorList>
    </citation>
    <scope>NUCLEOTIDE SEQUENCE [LARGE SCALE GENOMIC DNA]</scope>
    <source>
        <strain evidence="1 2">DSM 16961</strain>
    </source>
</reference>
<gene>
    <name evidence="1" type="ORF">VQ02_20775</name>
</gene>
<proteinExistence type="predicted"/>
<organism evidence="1 2">
    <name type="scientific">Methylobacterium variabile</name>
    <dbReference type="NCBI Taxonomy" id="298794"/>
    <lineage>
        <taxon>Bacteria</taxon>
        <taxon>Pseudomonadati</taxon>
        <taxon>Pseudomonadota</taxon>
        <taxon>Alphaproteobacteria</taxon>
        <taxon>Hyphomicrobiales</taxon>
        <taxon>Methylobacteriaceae</taxon>
        <taxon>Methylobacterium</taxon>
    </lineage>
</organism>
<comment type="caution">
    <text evidence="1">The sequence shown here is derived from an EMBL/GenBank/DDBJ whole genome shotgun (WGS) entry which is preliminary data.</text>
</comment>
<evidence type="ECO:0000313" key="2">
    <source>
        <dbReference type="Proteomes" id="UP000035955"/>
    </source>
</evidence>
<sequence>MDVLDLDVLAFRGEQGEEEFLCGLFQMVGVVPALAVVQDDRILQVAVREPEMVGDVKTSG</sequence>
<evidence type="ECO:0000313" key="1">
    <source>
        <dbReference type="EMBL" id="KMO33534.1"/>
    </source>
</evidence>
<name>A0A0J6SIV6_9HYPH</name>